<feature type="domain" description="ATPase AAA-type core" evidence="1">
    <location>
        <begin position="54"/>
        <end position="353"/>
    </location>
</feature>
<accession>N8VKJ5</accession>
<name>N8VKJ5_9GAMM</name>
<dbReference type="EMBL" id="APPE01000041">
    <property type="protein sequence ID" value="ENV00041.1"/>
    <property type="molecule type" value="Genomic_DNA"/>
</dbReference>
<protein>
    <recommendedName>
        <fullName evidence="1">ATPase AAA-type core domain-containing protein</fullName>
    </recommendedName>
</protein>
<dbReference type="PATRIC" id="fig|1217710.3.peg.896"/>
<evidence type="ECO:0000313" key="2">
    <source>
        <dbReference type="EMBL" id="ENV00041.1"/>
    </source>
</evidence>
<organism evidence="2 3">
    <name type="scientific">Acinetobacter variabilis</name>
    <dbReference type="NCBI Taxonomy" id="70346"/>
    <lineage>
        <taxon>Bacteria</taxon>
        <taxon>Pseudomonadati</taxon>
        <taxon>Pseudomonadota</taxon>
        <taxon>Gammaproteobacteria</taxon>
        <taxon>Moraxellales</taxon>
        <taxon>Moraxellaceae</taxon>
        <taxon>Acinetobacter</taxon>
    </lineage>
</organism>
<evidence type="ECO:0000259" key="1">
    <source>
        <dbReference type="Pfam" id="PF13304"/>
    </source>
</evidence>
<proteinExistence type="predicted"/>
<keyword evidence="3" id="KW-1185">Reference proteome</keyword>
<evidence type="ECO:0000313" key="3">
    <source>
        <dbReference type="Proteomes" id="UP000013070"/>
    </source>
</evidence>
<dbReference type="Proteomes" id="UP000013070">
    <property type="component" value="Unassembled WGS sequence"/>
</dbReference>
<dbReference type="GO" id="GO:0005524">
    <property type="term" value="F:ATP binding"/>
    <property type="evidence" value="ECO:0007669"/>
    <property type="project" value="InterPro"/>
</dbReference>
<reference evidence="2 3" key="1">
    <citation type="submission" date="2013-02" db="EMBL/GenBank/DDBJ databases">
        <title>The Genome Sequence of Acinetobacter sp. NIPH 899.</title>
        <authorList>
            <consortium name="The Broad Institute Genome Sequencing Platform"/>
            <consortium name="The Broad Institute Genome Sequencing Center for Infectious Disease"/>
            <person name="Cerqueira G."/>
            <person name="Feldgarden M."/>
            <person name="Courvalin P."/>
            <person name="Perichon B."/>
            <person name="Grillot-Courvalin C."/>
            <person name="Clermont D."/>
            <person name="Rocha E."/>
            <person name="Yoon E.-J."/>
            <person name="Nemec A."/>
            <person name="Walker B."/>
            <person name="Young S.K."/>
            <person name="Zeng Q."/>
            <person name="Gargeya S."/>
            <person name="Fitzgerald M."/>
            <person name="Haas B."/>
            <person name="Abouelleil A."/>
            <person name="Alvarado L."/>
            <person name="Arachchi H.M."/>
            <person name="Berlin A.M."/>
            <person name="Chapman S.B."/>
            <person name="Dewar J."/>
            <person name="Goldberg J."/>
            <person name="Griggs A."/>
            <person name="Gujja S."/>
            <person name="Hansen M."/>
            <person name="Howarth C."/>
            <person name="Imamovic A."/>
            <person name="Larimer J."/>
            <person name="McCowan C."/>
            <person name="Murphy C."/>
            <person name="Neiman D."/>
            <person name="Pearson M."/>
            <person name="Priest M."/>
            <person name="Roberts A."/>
            <person name="Saif S."/>
            <person name="Shea T."/>
            <person name="Sisk P."/>
            <person name="Sykes S."/>
            <person name="Wortman J."/>
            <person name="Nusbaum C."/>
            <person name="Birren B."/>
        </authorList>
    </citation>
    <scope>NUCLEOTIDE SEQUENCE [LARGE SCALE GENOMIC DNA]</scope>
    <source>
        <strain evidence="2 3">NIPH 899</strain>
    </source>
</reference>
<dbReference type="InterPro" id="IPR027417">
    <property type="entry name" value="P-loop_NTPase"/>
</dbReference>
<dbReference type="PANTHER" id="PTHR40396">
    <property type="entry name" value="ATPASE-LIKE PROTEIN"/>
    <property type="match status" value="1"/>
</dbReference>
<comment type="caution">
    <text evidence="2">The sequence shown here is derived from an EMBL/GenBank/DDBJ whole genome shotgun (WGS) entry which is preliminary data.</text>
</comment>
<sequence>MINYIRFNNFYSFLDEAEISFKVGKQPAKSLYDINLKTKNNENIRLNKVIATLGANGSGKTQLLKVLPFISWFISQSAKVLEEDDEIFFNAFQAEEEKANTNFEIGFFLEDSNGIFDEYKYKLTLNRKQVYFEGLYIKTSRSFSYIFERNLEKGTYKQRNFLKNRDASEIRPNVSAISYGNMRQHPVAMKIANFFRNFKFNVHSQGRVSSSDLDLIKFSEIIYKNESLKNQVVDLLCKFDTGISDIEFEEITILNNNNEEKKQVNMAVGVHKYKDKDMKFIFLDESNGTRSALLLMGEILPVLNNGGVAIIDELDNDLHPHLLPILLDLFKHKHSNPYDAQIIFSCHTPEVLNLLYKHQIYMVQKNNQESESWRLDQVIGLRVDDNIYSKYMSGALDAVPNV</sequence>
<dbReference type="Gene3D" id="3.40.50.300">
    <property type="entry name" value="P-loop containing nucleotide triphosphate hydrolases"/>
    <property type="match status" value="1"/>
</dbReference>
<dbReference type="PANTHER" id="PTHR40396:SF1">
    <property type="entry name" value="ATPASE AAA-TYPE CORE DOMAIN-CONTAINING PROTEIN"/>
    <property type="match status" value="1"/>
</dbReference>
<dbReference type="RefSeq" id="WP_004781614.1">
    <property type="nucleotide sequence ID" value="NZ_JAZHCM010000010.1"/>
</dbReference>
<dbReference type="AlphaFoldDB" id="N8VKJ5"/>
<dbReference type="InterPro" id="IPR003959">
    <property type="entry name" value="ATPase_AAA_core"/>
</dbReference>
<dbReference type="eggNOG" id="COG1106">
    <property type="taxonomic scope" value="Bacteria"/>
</dbReference>
<dbReference type="HOGENOM" id="CLU_046693_1_0_6"/>
<dbReference type="SUPFAM" id="SSF52540">
    <property type="entry name" value="P-loop containing nucleoside triphosphate hydrolases"/>
    <property type="match status" value="1"/>
</dbReference>
<gene>
    <name evidence="2" type="ORF">F969_00945</name>
</gene>
<dbReference type="Pfam" id="PF13304">
    <property type="entry name" value="AAA_21"/>
    <property type="match status" value="1"/>
</dbReference>
<dbReference type="GO" id="GO:0016887">
    <property type="term" value="F:ATP hydrolysis activity"/>
    <property type="evidence" value="ECO:0007669"/>
    <property type="project" value="InterPro"/>
</dbReference>